<evidence type="ECO:0000256" key="1">
    <source>
        <dbReference type="ARBA" id="ARBA00004225"/>
    </source>
</evidence>
<feature type="repeat" description="Solcar" evidence="9">
    <location>
        <begin position="21"/>
        <end position="104"/>
    </location>
</feature>
<dbReference type="SUPFAM" id="SSF103506">
    <property type="entry name" value="Mitochondrial carrier"/>
    <property type="match status" value="1"/>
</dbReference>
<dbReference type="HOGENOM" id="CLU_015166_16_2_1"/>
<dbReference type="InterPro" id="IPR018108">
    <property type="entry name" value="MCP_transmembrane"/>
</dbReference>
<comment type="similarity">
    <text evidence="2 10">Belongs to the mitochondrial carrier (TC 2.A.29) family.</text>
</comment>
<dbReference type="InterPro" id="IPR023395">
    <property type="entry name" value="MCP_dom_sf"/>
</dbReference>
<dbReference type="PROSITE" id="PS50920">
    <property type="entry name" value="SOLCAR"/>
    <property type="match status" value="3"/>
</dbReference>
<name>A0A0C7MTV7_9SACH</name>
<dbReference type="GO" id="GO:0031966">
    <property type="term" value="C:mitochondrial membrane"/>
    <property type="evidence" value="ECO:0007669"/>
    <property type="project" value="UniProtKB-SubCell"/>
</dbReference>
<dbReference type="OrthoDB" id="409586at2759"/>
<accession>A0A0C7MTV7</accession>
<dbReference type="RefSeq" id="XP_022629570.1">
    <property type="nucleotide sequence ID" value="XM_022770940.1"/>
</dbReference>
<evidence type="ECO:0000256" key="3">
    <source>
        <dbReference type="ARBA" id="ARBA00022448"/>
    </source>
</evidence>
<keyword evidence="3 10" id="KW-0813">Transport</keyword>
<gene>
    <name evidence="11" type="ORF">LALA0_S08e00474g</name>
</gene>
<feature type="repeat" description="Solcar" evidence="9">
    <location>
        <begin position="213"/>
        <end position="301"/>
    </location>
</feature>
<keyword evidence="4 9" id="KW-0812">Transmembrane</keyword>
<dbReference type="InterPro" id="IPR050567">
    <property type="entry name" value="Mitochondrial_Carrier"/>
</dbReference>
<comment type="subcellular location">
    <subcellularLocation>
        <location evidence="1">Mitochondrion membrane</location>
        <topology evidence="1">Multi-pass membrane protein</topology>
    </subcellularLocation>
</comment>
<dbReference type="Proteomes" id="UP000054304">
    <property type="component" value="Unassembled WGS sequence"/>
</dbReference>
<protein>
    <submittedName>
        <fullName evidence="11">LALA0S08e00474g1_1</fullName>
    </submittedName>
</protein>
<reference evidence="11 12" key="1">
    <citation type="submission" date="2014-12" db="EMBL/GenBank/DDBJ databases">
        <authorList>
            <person name="Neuveglise Cecile"/>
        </authorList>
    </citation>
    <scope>NUCLEOTIDE SEQUENCE [LARGE SCALE GENOMIC DNA]</scope>
    <source>
        <strain evidence="11 12">CBS 12615</strain>
    </source>
</reference>
<evidence type="ECO:0000256" key="10">
    <source>
        <dbReference type="RuleBase" id="RU000488"/>
    </source>
</evidence>
<evidence type="ECO:0000256" key="9">
    <source>
        <dbReference type="PROSITE-ProRule" id="PRU00282"/>
    </source>
</evidence>
<evidence type="ECO:0000256" key="4">
    <source>
        <dbReference type="ARBA" id="ARBA00022692"/>
    </source>
</evidence>
<feature type="repeat" description="Solcar" evidence="9">
    <location>
        <begin position="119"/>
        <end position="202"/>
    </location>
</feature>
<evidence type="ECO:0000256" key="2">
    <source>
        <dbReference type="ARBA" id="ARBA00006375"/>
    </source>
</evidence>
<keyword evidence="8 9" id="KW-0472">Membrane</keyword>
<dbReference type="Gene3D" id="1.50.40.10">
    <property type="entry name" value="Mitochondrial carrier domain"/>
    <property type="match status" value="1"/>
</dbReference>
<organism evidence="11 12">
    <name type="scientific">Lachancea lanzarotensis</name>
    <dbReference type="NCBI Taxonomy" id="1245769"/>
    <lineage>
        <taxon>Eukaryota</taxon>
        <taxon>Fungi</taxon>
        <taxon>Dikarya</taxon>
        <taxon>Ascomycota</taxon>
        <taxon>Saccharomycotina</taxon>
        <taxon>Saccharomycetes</taxon>
        <taxon>Saccharomycetales</taxon>
        <taxon>Saccharomycetaceae</taxon>
        <taxon>Lachancea</taxon>
    </lineage>
</organism>
<evidence type="ECO:0000256" key="7">
    <source>
        <dbReference type="ARBA" id="ARBA00023128"/>
    </source>
</evidence>
<dbReference type="AlphaFoldDB" id="A0A0C7MTV7"/>
<keyword evidence="12" id="KW-1185">Reference proteome</keyword>
<dbReference type="PANTHER" id="PTHR45624:SF51">
    <property type="entry name" value="CARRIER PROTEIN YMC2, MITOCHONDRIAL-RELATED"/>
    <property type="match status" value="1"/>
</dbReference>
<evidence type="ECO:0000256" key="6">
    <source>
        <dbReference type="ARBA" id="ARBA00022989"/>
    </source>
</evidence>
<keyword evidence="6" id="KW-1133">Transmembrane helix</keyword>
<dbReference type="GeneID" id="34686853"/>
<evidence type="ECO:0000313" key="11">
    <source>
        <dbReference type="EMBL" id="CEP63353.1"/>
    </source>
</evidence>
<keyword evidence="5" id="KW-0677">Repeat</keyword>
<dbReference type="GO" id="GO:0000064">
    <property type="term" value="F:L-ornithine transmembrane transporter activity"/>
    <property type="evidence" value="ECO:0007669"/>
    <property type="project" value="TreeGrafter"/>
</dbReference>
<dbReference type="GO" id="GO:1990575">
    <property type="term" value="P:mitochondrial L-ornithine transmembrane transport"/>
    <property type="evidence" value="ECO:0007669"/>
    <property type="project" value="TreeGrafter"/>
</dbReference>
<dbReference type="Pfam" id="PF00153">
    <property type="entry name" value="Mito_carr"/>
    <property type="match status" value="3"/>
</dbReference>
<dbReference type="PANTHER" id="PTHR45624">
    <property type="entry name" value="MITOCHONDRIAL BASIC AMINO ACIDS TRANSPORTER-RELATED"/>
    <property type="match status" value="1"/>
</dbReference>
<keyword evidence="7" id="KW-0496">Mitochondrion</keyword>
<evidence type="ECO:0000313" key="12">
    <source>
        <dbReference type="Proteomes" id="UP000054304"/>
    </source>
</evidence>
<dbReference type="EMBL" id="LN736367">
    <property type="protein sequence ID" value="CEP63353.1"/>
    <property type="molecule type" value="Genomic_DNA"/>
</dbReference>
<evidence type="ECO:0000256" key="5">
    <source>
        <dbReference type="ARBA" id="ARBA00022737"/>
    </source>
</evidence>
<sequence length="303" mass="33223">MAEEVVAPQAVNDLVDYNNVGQVVKELFCGTVGGFAQVLVGQPFDMTKVRMQTSAVPASATEVIKKLVKNEGIMAFYKGTLVPLVGVGACVSCQFGVNETMKRFFRWKDNNKHGALTRGQYYMSGFVSGTANALLATPIEHVRIRLQLQKGPKTTAEYQGSWDCAKKLLQKGALMRGLTATTLRTSHGFGIYFFTYEGLLANEARRGVLRQDVPAWKVSLFGALAGACFWATTYPFDVVKSIIQADRLNGPRYAGSVYNVAKTVYRERGPRVFVSGFVPTMLRSLPVNGATFAAFETAMRLVK</sequence>
<proteinExistence type="inferred from homology"/>
<evidence type="ECO:0000256" key="8">
    <source>
        <dbReference type="ARBA" id="ARBA00023136"/>
    </source>
</evidence>